<keyword evidence="2" id="KW-0808">Transferase</keyword>
<comment type="similarity">
    <text evidence="1">Belongs to the plant acyltransferase family.</text>
</comment>
<keyword evidence="3" id="KW-0012">Acyltransferase</keyword>
<evidence type="ECO:0000256" key="1">
    <source>
        <dbReference type="ARBA" id="ARBA00009861"/>
    </source>
</evidence>
<evidence type="ECO:0000313" key="5">
    <source>
        <dbReference type="RefSeq" id="XP_015887427.2"/>
    </source>
</evidence>
<dbReference type="PANTHER" id="PTHR31623">
    <property type="entry name" value="F21J9.9"/>
    <property type="match status" value="1"/>
</dbReference>
<dbReference type="InParanoid" id="A0A6P4A1X6"/>
<proteinExistence type="inferred from homology"/>
<dbReference type="PANTHER" id="PTHR31623:SF122">
    <property type="entry name" value="HXXXD-TYPE ACYL-TRANSFERASE FAMILY PROTEIN"/>
    <property type="match status" value="1"/>
</dbReference>
<evidence type="ECO:0000313" key="4">
    <source>
        <dbReference type="Proteomes" id="UP001652623"/>
    </source>
</evidence>
<dbReference type="RefSeq" id="XP_015887427.2">
    <property type="nucleotide sequence ID" value="XM_016031941.3"/>
</dbReference>
<dbReference type="Proteomes" id="UP001652623">
    <property type="component" value="Chromosome 3"/>
</dbReference>
<evidence type="ECO:0000256" key="2">
    <source>
        <dbReference type="ARBA" id="ARBA00022679"/>
    </source>
</evidence>
<evidence type="ECO:0000256" key="3">
    <source>
        <dbReference type="ARBA" id="ARBA00023315"/>
    </source>
</evidence>
<gene>
    <name evidence="5" type="primary">LOC107422486</name>
</gene>
<keyword evidence="4" id="KW-1185">Reference proteome</keyword>
<protein>
    <submittedName>
        <fullName evidence="5">Stemmadenine O-acetyltransferase</fullName>
    </submittedName>
</protein>
<accession>A0A6P4A1X6</accession>
<dbReference type="GO" id="GO:0016746">
    <property type="term" value="F:acyltransferase activity"/>
    <property type="evidence" value="ECO:0007669"/>
    <property type="project" value="UniProtKB-KW"/>
</dbReference>
<dbReference type="AlphaFoldDB" id="A0A6P4A1X6"/>
<dbReference type="KEGG" id="zju:107422486"/>
<dbReference type="Gene3D" id="3.30.559.10">
    <property type="entry name" value="Chloramphenicol acetyltransferase-like domain"/>
    <property type="match status" value="2"/>
</dbReference>
<dbReference type="InterPro" id="IPR023213">
    <property type="entry name" value="CAT-like_dom_sf"/>
</dbReference>
<dbReference type="Pfam" id="PF02458">
    <property type="entry name" value="Transferase"/>
    <property type="match status" value="1"/>
</dbReference>
<reference evidence="5" key="1">
    <citation type="submission" date="2025-08" db="UniProtKB">
        <authorList>
            <consortium name="RefSeq"/>
        </authorList>
    </citation>
    <scope>IDENTIFICATION</scope>
    <source>
        <tissue evidence="5">Seedling</tissue>
    </source>
</reference>
<dbReference type="GeneID" id="107422486"/>
<sequence>MVAIDMKVQIIHRETIKPSSPTPHHLKTHKLCLVDQLAPVMYVPLLLFYPNSNGLSISEKTKLLRNTLSQTLTLFYPLAGRISTDFSSIDCNDNGAEFIEAKTNCKMAKIMEKPDEYYLRQFLAAEPESKEASKSYLLLVQATFFQCGGMVIGLSFSHNAMDAASLSTFLNTWSAIALESGEFSVPEFGAGLLLPPADLSNNINSEPPSVELVHGNFTTRRFVFEPEKIASLQSIAASEKAKNPTRVEAVCALIWKSAIQASRSNRGNSVRPSVFCQTMNLRWRTIPPLAKNIIGNLVANFTTVVEESEIDLENLVAKLREGIEEVKESYGRGLDVKEVQKALEKCGNLIKKDGIDNYNCTSWCRFPFYKADFGWGKPDWVSICKMEFKNFVFMIDTKDGDGIEAWLILSEEDMELVERNQELLAFALLNPSIT</sequence>
<name>A0A6P4A1X6_ZIZJJ</name>
<organism evidence="4 5">
    <name type="scientific">Ziziphus jujuba</name>
    <name type="common">Chinese jujube</name>
    <name type="synonym">Ziziphus sativa</name>
    <dbReference type="NCBI Taxonomy" id="326968"/>
    <lineage>
        <taxon>Eukaryota</taxon>
        <taxon>Viridiplantae</taxon>
        <taxon>Streptophyta</taxon>
        <taxon>Embryophyta</taxon>
        <taxon>Tracheophyta</taxon>
        <taxon>Spermatophyta</taxon>
        <taxon>Magnoliopsida</taxon>
        <taxon>eudicotyledons</taxon>
        <taxon>Gunneridae</taxon>
        <taxon>Pentapetalae</taxon>
        <taxon>rosids</taxon>
        <taxon>fabids</taxon>
        <taxon>Rosales</taxon>
        <taxon>Rhamnaceae</taxon>
        <taxon>Paliureae</taxon>
        <taxon>Ziziphus</taxon>
    </lineage>
</organism>